<dbReference type="RefSeq" id="WP_121011978.1">
    <property type="nucleotide sequence ID" value="NZ_RCCJ01000001.1"/>
</dbReference>
<dbReference type="EMBL" id="RCCJ01000001">
    <property type="protein sequence ID" value="RLJ71116.1"/>
    <property type="molecule type" value="Genomic_DNA"/>
</dbReference>
<dbReference type="InterPro" id="IPR050297">
    <property type="entry name" value="LipidA_mod_glycosyltrf_83"/>
</dbReference>
<evidence type="ECO:0000256" key="8">
    <source>
        <dbReference type="SAM" id="Phobius"/>
    </source>
</evidence>
<dbReference type="GO" id="GO:0005886">
    <property type="term" value="C:plasma membrane"/>
    <property type="evidence" value="ECO:0007669"/>
    <property type="project" value="UniProtKB-SubCell"/>
</dbReference>
<evidence type="ECO:0000313" key="10">
    <source>
        <dbReference type="EMBL" id="RLJ71116.1"/>
    </source>
</evidence>
<evidence type="ECO:0000259" key="9">
    <source>
        <dbReference type="Pfam" id="PF13231"/>
    </source>
</evidence>
<keyword evidence="5 8" id="KW-0812">Transmembrane</keyword>
<keyword evidence="4 10" id="KW-0808">Transferase</keyword>
<protein>
    <submittedName>
        <fullName evidence="10">Dolichyl-phosphate-mannose-protein mannosyltransferase</fullName>
    </submittedName>
</protein>
<dbReference type="InterPro" id="IPR038731">
    <property type="entry name" value="RgtA/B/C-like"/>
</dbReference>
<evidence type="ECO:0000256" key="5">
    <source>
        <dbReference type="ARBA" id="ARBA00022692"/>
    </source>
</evidence>
<proteinExistence type="predicted"/>
<feature type="domain" description="Glycosyltransferase RgtA/B/C/D-like" evidence="9">
    <location>
        <begin position="59"/>
        <end position="186"/>
    </location>
</feature>
<feature type="transmembrane region" description="Helical" evidence="8">
    <location>
        <begin position="267"/>
        <end position="284"/>
    </location>
</feature>
<dbReference type="OrthoDB" id="9775035at2"/>
<keyword evidence="7 8" id="KW-0472">Membrane</keyword>
<feature type="transmembrane region" description="Helical" evidence="8">
    <location>
        <begin position="236"/>
        <end position="255"/>
    </location>
</feature>
<evidence type="ECO:0000256" key="1">
    <source>
        <dbReference type="ARBA" id="ARBA00004651"/>
    </source>
</evidence>
<evidence type="ECO:0000256" key="2">
    <source>
        <dbReference type="ARBA" id="ARBA00022475"/>
    </source>
</evidence>
<evidence type="ECO:0000256" key="3">
    <source>
        <dbReference type="ARBA" id="ARBA00022676"/>
    </source>
</evidence>
<evidence type="ECO:0000256" key="4">
    <source>
        <dbReference type="ARBA" id="ARBA00022679"/>
    </source>
</evidence>
<feature type="transmembrane region" description="Helical" evidence="8">
    <location>
        <begin position="94"/>
        <end position="116"/>
    </location>
</feature>
<dbReference type="GO" id="GO:0010041">
    <property type="term" value="P:response to iron(III) ion"/>
    <property type="evidence" value="ECO:0007669"/>
    <property type="project" value="TreeGrafter"/>
</dbReference>
<comment type="subcellular location">
    <subcellularLocation>
        <location evidence="1">Cell membrane</location>
        <topology evidence="1">Multi-pass membrane protein</topology>
    </subcellularLocation>
</comment>
<dbReference type="PANTHER" id="PTHR33908:SF3">
    <property type="entry name" value="UNDECAPRENYL PHOSPHATE-ALPHA-4-AMINO-4-DEOXY-L-ARABINOSE ARABINOSYL TRANSFERASE"/>
    <property type="match status" value="1"/>
</dbReference>
<sequence>MSRSLALVVVLSSFFLIFGSWTLSVTSPDEGKNLDTALRMLENRDFIIPKYNCNYRFEKPPLFYWLTDVSFSLFGVNEFSGRLVSGLSAVGVDVFTYLMALESFGPEGALFSALVFDTLVHNWVEARAATPEILLTFFMTLGLYLFLKGRFRAGWVALAFAFLAKGPVGVILPVGVYLLWRRDLRLINFSGIVLFFLIGSSWYLVMLWKFGFAYFYKFFLYENIMRYTGHKSIHPYPFWYYVPVVVASSLFYLPKFPSLIRGWDRRLNPYLLWFVFVFLFYSLAKNKLHHYVLFLYPPLAIMLSRYVGRRYITAVLIVSVLTLTGLVLYTHEVEQGRFVPKAAEVLKSYVGKVYFYKTENSALVFYTRKFIEKVSSLREIEKPALVVVEERDLKDFPGAMVLLKGNEFGKKLLLIEVR</sequence>
<gene>
    <name evidence="10" type="ORF">BCF55_1410</name>
</gene>
<comment type="caution">
    <text evidence="10">The sequence shown here is derived from an EMBL/GenBank/DDBJ whole genome shotgun (WGS) entry which is preliminary data.</text>
</comment>
<dbReference type="AlphaFoldDB" id="A0A497XQ49"/>
<feature type="transmembrane region" description="Helical" evidence="8">
    <location>
        <begin position="128"/>
        <end position="147"/>
    </location>
</feature>
<feature type="transmembrane region" description="Helical" evidence="8">
    <location>
        <begin position="192"/>
        <end position="216"/>
    </location>
</feature>
<dbReference type="GO" id="GO:0009103">
    <property type="term" value="P:lipopolysaccharide biosynthetic process"/>
    <property type="evidence" value="ECO:0007669"/>
    <property type="project" value="UniProtKB-ARBA"/>
</dbReference>
<keyword evidence="3 10" id="KW-0328">Glycosyltransferase</keyword>
<dbReference type="PANTHER" id="PTHR33908">
    <property type="entry name" value="MANNOSYLTRANSFERASE YKCB-RELATED"/>
    <property type="match status" value="1"/>
</dbReference>
<organism evidence="10 11">
    <name type="scientific">Hydrogenivirga caldilitoris</name>
    <dbReference type="NCBI Taxonomy" id="246264"/>
    <lineage>
        <taxon>Bacteria</taxon>
        <taxon>Pseudomonadati</taxon>
        <taxon>Aquificota</taxon>
        <taxon>Aquificia</taxon>
        <taxon>Aquificales</taxon>
        <taxon>Aquificaceae</taxon>
        <taxon>Hydrogenivirga</taxon>
    </lineage>
</organism>
<keyword evidence="2" id="KW-1003">Cell membrane</keyword>
<dbReference type="GO" id="GO:0016763">
    <property type="term" value="F:pentosyltransferase activity"/>
    <property type="evidence" value="ECO:0007669"/>
    <property type="project" value="TreeGrafter"/>
</dbReference>
<keyword evidence="6 8" id="KW-1133">Transmembrane helix</keyword>
<reference evidence="10 11" key="1">
    <citation type="submission" date="2018-10" db="EMBL/GenBank/DDBJ databases">
        <title>Genomic Encyclopedia of Archaeal and Bacterial Type Strains, Phase II (KMG-II): from individual species to whole genera.</title>
        <authorList>
            <person name="Goeker M."/>
        </authorList>
    </citation>
    <scope>NUCLEOTIDE SEQUENCE [LARGE SCALE GENOMIC DNA]</scope>
    <source>
        <strain evidence="10 11">DSM 16510</strain>
    </source>
</reference>
<evidence type="ECO:0000313" key="11">
    <source>
        <dbReference type="Proteomes" id="UP000267841"/>
    </source>
</evidence>
<feature type="transmembrane region" description="Helical" evidence="8">
    <location>
        <begin position="153"/>
        <end position="180"/>
    </location>
</feature>
<evidence type="ECO:0000256" key="7">
    <source>
        <dbReference type="ARBA" id="ARBA00023136"/>
    </source>
</evidence>
<keyword evidence="11" id="KW-1185">Reference proteome</keyword>
<feature type="transmembrane region" description="Helical" evidence="8">
    <location>
        <begin position="314"/>
        <end position="331"/>
    </location>
</feature>
<dbReference type="Proteomes" id="UP000267841">
    <property type="component" value="Unassembled WGS sequence"/>
</dbReference>
<accession>A0A497XQ49</accession>
<evidence type="ECO:0000256" key="6">
    <source>
        <dbReference type="ARBA" id="ARBA00022989"/>
    </source>
</evidence>
<dbReference type="Pfam" id="PF13231">
    <property type="entry name" value="PMT_2"/>
    <property type="match status" value="1"/>
</dbReference>
<name>A0A497XQ49_9AQUI</name>